<proteinExistence type="predicted"/>
<comment type="caution">
    <text evidence="1">The sequence shown here is derived from an EMBL/GenBank/DDBJ whole genome shotgun (WGS) entry which is preliminary data.</text>
</comment>
<sequence>MAIGPRLAQGQTSFGSRLVVPSLRVSSPWASGVVTRYLRRVAGVVGSRSSYAALRPVLAFTPYLADDEQLKRTP</sequence>
<protein>
    <submittedName>
        <fullName evidence="1">Uncharacterized protein</fullName>
    </submittedName>
</protein>
<name>A0ABS0MUF1_PSELU</name>
<dbReference type="RefSeq" id="WP_197872832.1">
    <property type="nucleotide sequence ID" value="NZ_JADTXM010000011.1"/>
</dbReference>
<evidence type="ECO:0000313" key="1">
    <source>
        <dbReference type="EMBL" id="MBH3440346.1"/>
    </source>
</evidence>
<evidence type="ECO:0000313" key="2">
    <source>
        <dbReference type="Proteomes" id="UP000638986"/>
    </source>
</evidence>
<gene>
    <name evidence="1" type="ORF">I5Q09_16790</name>
</gene>
<organism evidence="1 2">
    <name type="scientific">Pseudomonas luteola</name>
    <dbReference type="NCBI Taxonomy" id="47886"/>
    <lineage>
        <taxon>Bacteria</taxon>
        <taxon>Pseudomonadati</taxon>
        <taxon>Pseudomonadota</taxon>
        <taxon>Gammaproteobacteria</taxon>
        <taxon>Pseudomonadales</taxon>
        <taxon>Pseudomonadaceae</taxon>
        <taxon>Pseudomonas</taxon>
    </lineage>
</organism>
<accession>A0ABS0MUF1</accession>
<reference evidence="1 2" key="1">
    <citation type="submission" date="2020-11" db="EMBL/GenBank/DDBJ databases">
        <title>Enhanced detection system for hospital associated transmission using whole genome sequencing surveillance.</title>
        <authorList>
            <person name="Harrison L.H."/>
            <person name="Van Tyne D."/>
            <person name="Marsh J.W."/>
            <person name="Griffith M.P."/>
            <person name="Snyder D.J."/>
            <person name="Cooper V.S."/>
            <person name="Mustapha M."/>
        </authorList>
    </citation>
    <scope>NUCLEOTIDE SEQUENCE [LARGE SCALE GENOMIC DNA]</scope>
    <source>
        <strain evidence="1 2">PSB00013</strain>
    </source>
</reference>
<dbReference type="EMBL" id="JADTXM010000011">
    <property type="protein sequence ID" value="MBH3440346.1"/>
    <property type="molecule type" value="Genomic_DNA"/>
</dbReference>
<dbReference type="Proteomes" id="UP000638986">
    <property type="component" value="Unassembled WGS sequence"/>
</dbReference>